<reference evidence="1 2" key="1">
    <citation type="journal article" date="2019" name="Nat. Ecol. Evol.">
        <title>Megaphylogeny resolves global patterns of mushroom evolution.</title>
        <authorList>
            <person name="Varga T."/>
            <person name="Krizsan K."/>
            <person name="Foldi C."/>
            <person name="Dima B."/>
            <person name="Sanchez-Garcia M."/>
            <person name="Sanchez-Ramirez S."/>
            <person name="Szollosi G.J."/>
            <person name="Szarkandi J.G."/>
            <person name="Papp V."/>
            <person name="Albert L."/>
            <person name="Andreopoulos W."/>
            <person name="Angelini C."/>
            <person name="Antonin V."/>
            <person name="Barry K.W."/>
            <person name="Bougher N.L."/>
            <person name="Buchanan P."/>
            <person name="Buyck B."/>
            <person name="Bense V."/>
            <person name="Catcheside P."/>
            <person name="Chovatia M."/>
            <person name="Cooper J."/>
            <person name="Damon W."/>
            <person name="Desjardin D."/>
            <person name="Finy P."/>
            <person name="Geml J."/>
            <person name="Haridas S."/>
            <person name="Hughes K."/>
            <person name="Justo A."/>
            <person name="Karasinski D."/>
            <person name="Kautmanova I."/>
            <person name="Kiss B."/>
            <person name="Kocsube S."/>
            <person name="Kotiranta H."/>
            <person name="LaButti K.M."/>
            <person name="Lechner B.E."/>
            <person name="Liimatainen K."/>
            <person name="Lipzen A."/>
            <person name="Lukacs Z."/>
            <person name="Mihaltcheva S."/>
            <person name="Morgado L.N."/>
            <person name="Niskanen T."/>
            <person name="Noordeloos M.E."/>
            <person name="Ohm R.A."/>
            <person name="Ortiz-Santana B."/>
            <person name="Ovrebo C."/>
            <person name="Racz N."/>
            <person name="Riley R."/>
            <person name="Savchenko A."/>
            <person name="Shiryaev A."/>
            <person name="Soop K."/>
            <person name="Spirin V."/>
            <person name="Szebenyi C."/>
            <person name="Tomsovsky M."/>
            <person name="Tulloss R.E."/>
            <person name="Uehling J."/>
            <person name="Grigoriev I.V."/>
            <person name="Vagvolgyi C."/>
            <person name="Papp T."/>
            <person name="Martin F.M."/>
            <person name="Miettinen O."/>
            <person name="Hibbett D.S."/>
            <person name="Nagy L.G."/>
        </authorList>
    </citation>
    <scope>NUCLEOTIDE SEQUENCE [LARGE SCALE GENOMIC DNA]</scope>
    <source>
        <strain evidence="1 2">NL-1719</strain>
    </source>
</reference>
<protein>
    <submittedName>
        <fullName evidence="1">Uncharacterized protein</fullName>
    </submittedName>
</protein>
<gene>
    <name evidence="1" type="ORF">BDN72DRAFT_902122</name>
</gene>
<organism evidence="1 2">
    <name type="scientific">Pluteus cervinus</name>
    <dbReference type="NCBI Taxonomy" id="181527"/>
    <lineage>
        <taxon>Eukaryota</taxon>
        <taxon>Fungi</taxon>
        <taxon>Dikarya</taxon>
        <taxon>Basidiomycota</taxon>
        <taxon>Agaricomycotina</taxon>
        <taxon>Agaricomycetes</taxon>
        <taxon>Agaricomycetidae</taxon>
        <taxon>Agaricales</taxon>
        <taxon>Pluteineae</taxon>
        <taxon>Pluteaceae</taxon>
        <taxon>Pluteus</taxon>
    </lineage>
</organism>
<dbReference type="EMBL" id="ML208505">
    <property type="protein sequence ID" value="TFK63771.1"/>
    <property type="molecule type" value="Genomic_DNA"/>
</dbReference>
<name>A0ACD3ADM5_9AGAR</name>
<accession>A0ACD3ADM5</accession>
<proteinExistence type="predicted"/>
<dbReference type="Proteomes" id="UP000308600">
    <property type="component" value="Unassembled WGS sequence"/>
</dbReference>
<evidence type="ECO:0000313" key="2">
    <source>
        <dbReference type="Proteomes" id="UP000308600"/>
    </source>
</evidence>
<evidence type="ECO:0000313" key="1">
    <source>
        <dbReference type="EMBL" id="TFK63771.1"/>
    </source>
</evidence>
<sequence>MPVAQKRKKADVQCDRCGHYYKALGIANHRRKCDAKEDATLRDREIERQIRAQEQQRRRDVRALLEPVAGPSRLGHRDPSPPHAGDLSMQDAFDIPGPIEPPATPPPEAQKDDIRTVHHPHTNKPNQTDAFHTYTWNVPTPPPVNDSQPPWSPWGSLAAFNLADIILRAALPNKEIDNLLSAVHTLVKEQPALPFKNHQDVHALWDQASKKLTSFESVPVTVPYNGEDQTFNFWYRPLWGWLNDILTDPQLAPLLSWDAVQLSKYDGDHFVRFVHEPWTADRWWEIQSALPENGKPLGILLYADKTKLSSFSGQSAYPIMAQCLNLPASTRNGDGPGAGRVVGWLPIIKDDEKEKGKKGYVDWKNAVWHKSFEVLLSSIEKKAQDGEDVQCGDGKKRKVFPVILVLSADYEEQCTMALIRGSNGLKPCPICLVPKKHQADHSHRYTLRTTANTIEVLTKARGEQLLGDREKVLKGTGIRNVNNIFWTLNLTDPYRALSFDPLHNYPAGLGGRHIWPDIKHCVEQLGRLNLSLLDNQMAAMPRWPGLYHYDKVVSVEFSDASKWEDLLKVLLFATHNILTKQKTPHGYALLGCLRSYVNLDTYAGMQVHTDETVAAGRLELKRFSRRFREYGAMFGLKPDGIKPVLDVNFPKSHMHAHLFDDIMNKGVTLNYTTKVNERLHGALKDAYHDRTNFRDVEGQILRIDHYLYTARYIRHKIDHLPAPISVCPPISNCTPVTESLLDPLTILPGPSESTPSTSSSTQPVKPQKKFNHVSLGAPQPQTSFRALQEQATPNDTTFRDLEKRVSTLLTWLLPQNGTPLPDGQTALKSQITEYRFLRCLFESSVTWQENEDQLRCNPNFNGRPRYDWVIFCLGPDRIAFGRLKFIFTYKVTHGQLTVPLAIIEAFDVLPPNRIKDKDLELLRLRRSVSARAHIDNIIPLESIIRAAYVVPEFENENEYHVVDVIDDDMFLRLRSLFPTHFPPLPHEPDTEAPISDDEDPGVESDPENSNSEPEG</sequence>
<keyword evidence="2" id="KW-1185">Reference proteome</keyword>